<keyword evidence="2" id="KW-1185">Reference proteome</keyword>
<feature type="region of interest" description="Disordered" evidence="1">
    <location>
        <begin position="1"/>
        <end position="22"/>
    </location>
</feature>
<dbReference type="AlphaFoldDB" id="A0A915KJ32"/>
<evidence type="ECO:0000313" key="3">
    <source>
        <dbReference type="WBParaSite" id="nRc.2.0.1.t37884-RA"/>
    </source>
</evidence>
<sequence>MGPDYQAIGLENPGDRPTASHMADDFWAGVPIALPPAQLYFKRSDQGEVKTRARRPMYRGIQMNQKEPAVKLINM</sequence>
<accession>A0A915KJ32</accession>
<evidence type="ECO:0000313" key="2">
    <source>
        <dbReference type="Proteomes" id="UP000887565"/>
    </source>
</evidence>
<protein>
    <submittedName>
        <fullName evidence="3">Uncharacterized protein</fullName>
    </submittedName>
</protein>
<dbReference type="WBParaSite" id="nRc.2.0.1.t37884-RA">
    <property type="protein sequence ID" value="nRc.2.0.1.t37884-RA"/>
    <property type="gene ID" value="nRc.2.0.1.g37884"/>
</dbReference>
<proteinExistence type="predicted"/>
<name>A0A915KJ32_ROMCU</name>
<reference evidence="3" key="1">
    <citation type="submission" date="2022-11" db="UniProtKB">
        <authorList>
            <consortium name="WormBaseParasite"/>
        </authorList>
    </citation>
    <scope>IDENTIFICATION</scope>
</reference>
<organism evidence="2 3">
    <name type="scientific">Romanomermis culicivorax</name>
    <name type="common">Nematode worm</name>
    <dbReference type="NCBI Taxonomy" id="13658"/>
    <lineage>
        <taxon>Eukaryota</taxon>
        <taxon>Metazoa</taxon>
        <taxon>Ecdysozoa</taxon>
        <taxon>Nematoda</taxon>
        <taxon>Enoplea</taxon>
        <taxon>Dorylaimia</taxon>
        <taxon>Mermithida</taxon>
        <taxon>Mermithoidea</taxon>
        <taxon>Mermithidae</taxon>
        <taxon>Romanomermis</taxon>
    </lineage>
</organism>
<evidence type="ECO:0000256" key="1">
    <source>
        <dbReference type="SAM" id="MobiDB-lite"/>
    </source>
</evidence>
<dbReference type="Proteomes" id="UP000887565">
    <property type="component" value="Unplaced"/>
</dbReference>